<dbReference type="RefSeq" id="WP_013420878.1">
    <property type="nucleotide sequence ID" value="NC_014664.1"/>
</dbReference>
<dbReference type="AlphaFoldDB" id="E3I2S5"/>
<evidence type="ECO:0000256" key="1">
    <source>
        <dbReference type="SAM" id="MobiDB-lite"/>
    </source>
</evidence>
<organism evidence="2 3">
    <name type="scientific">Rhodomicrobium vannielii (strain ATCC 17100 / DSM 162 / LMG 4299 / NCIMB 10020 / ATH 3.1.1)</name>
    <dbReference type="NCBI Taxonomy" id="648757"/>
    <lineage>
        <taxon>Bacteria</taxon>
        <taxon>Pseudomonadati</taxon>
        <taxon>Pseudomonadota</taxon>
        <taxon>Alphaproteobacteria</taxon>
        <taxon>Hyphomicrobiales</taxon>
        <taxon>Hyphomicrobiaceae</taxon>
        <taxon>Rhodomicrobium</taxon>
    </lineage>
</organism>
<keyword evidence="3" id="KW-1185">Reference proteome</keyword>
<dbReference type="KEGG" id="rva:Rvan_3335"/>
<protein>
    <submittedName>
        <fullName evidence="2">Uncharacterized protein</fullName>
    </submittedName>
</protein>
<evidence type="ECO:0000313" key="2">
    <source>
        <dbReference type="EMBL" id="ADP72520.1"/>
    </source>
</evidence>
<name>E3I2S5_RHOVT</name>
<dbReference type="HOGENOM" id="CLU_507030_0_0_5"/>
<dbReference type="Proteomes" id="UP000001399">
    <property type="component" value="Chromosome"/>
</dbReference>
<dbReference type="EMBL" id="CP002292">
    <property type="protein sequence ID" value="ADP72520.1"/>
    <property type="molecule type" value="Genomic_DNA"/>
</dbReference>
<feature type="region of interest" description="Disordered" evidence="1">
    <location>
        <begin position="83"/>
        <end position="112"/>
    </location>
</feature>
<sequence>MVTRLRYPKGYQFFDKNGDPLSLGNLYYYQAGTTTLQDTYLDDEGTIANTNPLVLDGSGRLTTDVYLGSIADYKEVLTSSSTTVSPWPADDIPHASASESGGGGTPGGSSGQIQYNSADAFAGVTNSAFDGTTLSLPYLRSNNTPTITGSGASRVGLYADPLWTVDVSTLDNYTSASYDLAIRCGGNASNTDASAATRSDVTMHLGFNVAPNGYKKNTSDASLMLSWESCYWQGGTASDSIFEFHLQEYTIQGTSKRPLSFMLPRNDTYTDTPPWCAIMVDRLYLNDWNANSRIVYNHGTGYTSITHFLQTNYYFNVNNAPQLWQANSTATQFLGLPYIDSGNCTRVNTTPLYVSPSTVESTYSSAFLLAPTTLSGNQKCMHITWNGSVSGSVYAQYVSGNATGVVYDYVYNSGTGPVVSQLAAQNSNANLLFSRLSTSRHWNMGLHASASDSFKIAGSATLGTNDYLTIDTSGNVVFGNAALATTATAGFIHVPSSAGAPTGTPTSYTGRVPLEIDTTNGRLYAYYGGAWHYVSLT</sequence>
<accession>E3I2S5</accession>
<reference evidence="3" key="1">
    <citation type="journal article" date="2011" name="J. Bacteriol.">
        <title>Genome sequences of eight morphologically diverse alphaproteobacteria.</title>
        <authorList>
            <consortium name="US DOE Joint Genome Institute"/>
            <person name="Brown P.J."/>
            <person name="Kysela D.T."/>
            <person name="Buechlein A."/>
            <person name="Hemmerich C."/>
            <person name="Brun Y.V."/>
        </authorList>
    </citation>
    <scope>NUCLEOTIDE SEQUENCE [LARGE SCALE GENOMIC DNA]</scope>
    <source>
        <strain evidence="3">ATCC 17100 / ATH 3.1.1 / DSM 162 / LMG 4299</strain>
    </source>
</reference>
<dbReference type="OrthoDB" id="8266301at2"/>
<proteinExistence type="predicted"/>
<feature type="compositionally biased region" description="Gly residues" evidence="1">
    <location>
        <begin position="100"/>
        <end position="110"/>
    </location>
</feature>
<gene>
    <name evidence="2" type="ordered locus">Rvan_3335</name>
</gene>
<evidence type="ECO:0000313" key="3">
    <source>
        <dbReference type="Proteomes" id="UP000001399"/>
    </source>
</evidence>